<evidence type="ECO:0000256" key="3">
    <source>
        <dbReference type="ARBA" id="ARBA00023242"/>
    </source>
</evidence>
<evidence type="ECO:0000313" key="6">
    <source>
        <dbReference type="Proteomes" id="UP000008837"/>
    </source>
</evidence>
<dbReference type="InParanoid" id="A8PUM4"/>
<dbReference type="Gene3D" id="2.80.10.50">
    <property type="match status" value="1"/>
</dbReference>
<comment type="caution">
    <text evidence="5">The sequence shown here is derived from an EMBL/GenBank/DDBJ whole genome shotgun (WGS) entry which is preliminary data.</text>
</comment>
<evidence type="ECO:0000256" key="2">
    <source>
        <dbReference type="ARBA" id="ARBA00010878"/>
    </source>
</evidence>
<dbReference type="STRING" id="425265.A8PUM4"/>
<dbReference type="InterPro" id="IPR008999">
    <property type="entry name" value="Actin-crosslinking"/>
</dbReference>
<keyword evidence="6" id="KW-1185">Reference proteome</keyword>
<dbReference type="CDD" id="cd23339">
    <property type="entry name" value="beta-trefoil_FSCN_fungal_FRG1-like"/>
    <property type="match status" value="1"/>
</dbReference>
<comment type="similarity">
    <text evidence="2">Belongs to the FRG1 family.</text>
</comment>
<gene>
    <name evidence="5" type="ORF">MGL_0718</name>
</gene>
<dbReference type="Proteomes" id="UP000008837">
    <property type="component" value="Unassembled WGS sequence"/>
</dbReference>
<dbReference type="GeneID" id="5856431"/>
<dbReference type="SUPFAM" id="SSF50405">
    <property type="entry name" value="Actin-crosslinking proteins"/>
    <property type="match status" value="1"/>
</dbReference>
<dbReference type="RefSeq" id="XP_001732125.1">
    <property type="nucleotide sequence ID" value="XM_001732073.1"/>
</dbReference>
<dbReference type="PANTHER" id="PTHR12928">
    <property type="entry name" value="FRG1 PROTEIN"/>
    <property type="match status" value="1"/>
</dbReference>
<dbReference type="KEGG" id="mgl:MGL_0718"/>
<organism evidence="5 6">
    <name type="scientific">Malassezia globosa (strain ATCC MYA-4612 / CBS 7966)</name>
    <name type="common">Dandruff-associated fungus</name>
    <dbReference type="NCBI Taxonomy" id="425265"/>
    <lineage>
        <taxon>Eukaryota</taxon>
        <taxon>Fungi</taxon>
        <taxon>Dikarya</taxon>
        <taxon>Basidiomycota</taxon>
        <taxon>Ustilaginomycotina</taxon>
        <taxon>Malasseziomycetes</taxon>
        <taxon>Malasseziales</taxon>
        <taxon>Malasseziaceae</taxon>
        <taxon>Malassezia</taxon>
    </lineage>
</organism>
<sequence length="349" mass="38000">MSGSGRSLRLTFKGDKPKRKRSKIQSSTSARKRASTSVDDDESDVDMYGGDDQAWVSPGVCGEITGPCFVHQRQENGSAIVLSFNAPLTQVETSTVEPPALPAISGNGEEDNAFADGATIVASEVTPLTVHQVWVATNLPESQTWTFKSAQGTFLGSSSYGAVIASNEARGPQEEWVLRRVDPMASSSTASPGDGNDTVIPGPRAGFALQSKYGGWLATEDASSSADSRQRRRLVRADAKELTPACVWDVSVQWRFRHAYRKTQRATKVGTSSAASLVDEVQLARSRQGWNAGSWHQYAPESRRELLRAQREGRLAEAMLDRRSKLKSDKYTKVCSPMILVEVSLTVMQ</sequence>
<dbReference type="PANTHER" id="PTHR12928:SF0">
    <property type="entry name" value="FSHD REGION GENE 1"/>
    <property type="match status" value="1"/>
</dbReference>
<name>A8PUM4_MALGO</name>
<dbReference type="InterPro" id="IPR010414">
    <property type="entry name" value="FRG1"/>
</dbReference>
<dbReference type="VEuPathDB" id="FungiDB:MGL_0718"/>
<accession>A8PUM4</accession>
<dbReference type="AlphaFoldDB" id="A8PUM4"/>
<evidence type="ECO:0000256" key="1">
    <source>
        <dbReference type="ARBA" id="ARBA00004604"/>
    </source>
</evidence>
<evidence type="ECO:0000313" key="5">
    <source>
        <dbReference type="EMBL" id="EDP44911.1"/>
    </source>
</evidence>
<reference evidence="5 6" key="1">
    <citation type="journal article" date="2007" name="Proc. Natl. Acad. Sci. U.S.A.">
        <title>Dandruff-associated Malassezia genomes reveal convergent and divergent virulence traits shared with plant and human fungal pathogens.</title>
        <authorList>
            <person name="Xu J."/>
            <person name="Saunders C.W."/>
            <person name="Hu P."/>
            <person name="Grant R.A."/>
            <person name="Boekhout T."/>
            <person name="Kuramae E.E."/>
            <person name="Kronstad J.W."/>
            <person name="Deangelis Y.M."/>
            <person name="Reeder N.L."/>
            <person name="Johnstone K.R."/>
            <person name="Leland M."/>
            <person name="Fieno A.M."/>
            <person name="Begley W.M."/>
            <person name="Sun Y."/>
            <person name="Lacey M.P."/>
            <person name="Chaudhary T."/>
            <person name="Keough T."/>
            <person name="Chu L."/>
            <person name="Sears R."/>
            <person name="Yuan B."/>
            <person name="Dawson T.L.Jr."/>
        </authorList>
    </citation>
    <scope>NUCLEOTIDE SEQUENCE [LARGE SCALE GENOMIC DNA]</scope>
    <source>
        <strain evidence="6">ATCC MYA-4612 / CBS 7966</strain>
    </source>
</reference>
<evidence type="ECO:0000256" key="4">
    <source>
        <dbReference type="SAM" id="MobiDB-lite"/>
    </source>
</evidence>
<protein>
    <submittedName>
        <fullName evidence="5">Uncharacterized protein</fullName>
    </submittedName>
</protein>
<dbReference type="OrthoDB" id="5539371at2759"/>
<comment type="subcellular location">
    <subcellularLocation>
        <location evidence="1">Nucleus</location>
        <location evidence="1">Nucleolus</location>
    </subcellularLocation>
</comment>
<dbReference type="GO" id="GO:0051015">
    <property type="term" value="F:actin filament binding"/>
    <property type="evidence" value="ECO:0007669"/>
    <property type="project" value="TreeGrafter"/>
</dbReference>
<proteinExistence type="inferred from homology"/>
<dbReference type="OMA" id="ACDVNGK"/>
<dbReference type="GO" id="GO:0005730">
    <property type="term" value="C:nucleolus"/>
    <property type="evidence" value="ECO:0007669"/>
    <property type="project" value="UniProtKB-SubCell"/>
</dbReference>
<dbReference type="FunCoup" id="A8PUM4">
    <property type="interactions" value="360"/>
</dbReference>
<dbReference type="Pfam" id="PF06229">
    <property type="entry name" value="FRG1"/>
    <property type="match status" value="1"/>
</dbReference>
<dbReference type="GO" id="GO:0071013">
    <property type="term" value="C:catalytic step 2 spliceosome"/>
    <property type="evidence" value="ECO:0007669"/>
    <property type="project" value="TreeGrafter"/>
</dbReference>
<keyword evidence="3" id="KW-0539">Nucleus</keyword>
<feature type="region of interest" description="Disordered" evidence="4">
    <location>
        <begin position="1"/>
        <end position="47"/>
    </location>
</feature>
<dbReference type="EMBL" id="AAYY01000002">
    <property type="protein sequence ID" value="EDP44911.1"/>
    <property type="molecule type" value="Genomic_DNA"/>
</dbReference>